<organism evidence="2 3">
    <name type="scientific">Roseateles depolymerans</name>
    <dbReference type="NCBI Taxonomy" id="76731"/>
    <lineage>
        <taxon>Bacteria</taxon>
        <taxon>Pseudomonadati</taxon>
        <taxon>Pseudomonadota</taxon>
        <taxon>Betaproteobacteria</taxon>
        <taxon>Burkholderiales</taxon>
        <taxon>Sphaerotilaceae</taxon>
        <taxon>Roseateles</taxon>
    </lineage>
</organism>
<dbReference type="SUPFAM" id="SSF54427">
    <property type="entry name" value="NTF2-like"/>
    <property type="match status" value="1"/>
</dbReference>
<reference evidence="2 3" key="1">
    <citation type="submission" date="2017-08" db="EMBL/GenBank/DDBJ databases">
        <title>Infants hospitalized years apart are colonized by the same room-sourced microbial strains.</title>
        <authorList>
            <person name="Brooks B."/>
            <person name="Olm M.R."/>
            <person name="Firek B.A."/>
            <person name="Baker R."/>
            <person name="Thomas B.C."/>
            <person name="Morowitz M.J."/>
            <person name="Banfield J.F."/>
        </authorList>
    </citation>
    <scope>NUCLEOTIDE SEQUENCE [LARGE SCALE GENOMIC DNA]</scope>
    <source>
        <strain evidence="2">S2_012_000_R2_81</strain>
    </source>
</reference>
<dbReference type="GO" id="GO:0016853">
    <property type="term" value="F:isomerase activity"/>
    <property type="evidence" value="ECO:0007669"/>
    <property type="project" value="UniProtKB-KW"/>
</dbReference>
<dbReference type="Proteomes" id="UP000249633">
    <property type="component" value="Unassembled WGS sequence"/>
</dbReference>
<keyword evidence="2" id="KW-0413">Isomerase</keyword>
<feature type="domain" description="SnoaL-like" evidence="1">
    <location>
        <begin position="15"/>
        <end position="114"/>
    </location>
</feature>
<dbReference type="EMBL" id="QFOD01000001">
    <property type="protein sequence ID" value="PZP36735.1"/>
    <property type="molecule type" value="Genomic_DNA"/>
</dbReference>
<comment type="caution">
    <text evidence="2">The sequence shown here is derived from an EMBL/GenBank/DDBJ whole genome shotgun (WGS) entry which is preliminary data.</text>
</comment>
<evidence type="ECO:0000259" key="1">
    <source>
        <dbReference type="Pfam" id="PF12680"/>
    </source>
</evidence>
<dbReference type="Pfam" id="PF12680">
    <property type="entry name" value="SnoaL_2"/>
    <property type="match status" value="1"/>
</dbReference>
<dbReference type="AlphaFoldDB" id="A0A2W5DXR6"/>
<evidence type="ECO:0000313" key="3">
    <source>
        <dbReference type="Proteomes" id="UP000249633"/>
    </source>
</evidence>
<protein>
    <submittedName>
        <fullName evidence="2">Isomerase</fullName>
    </submittedName>
</protein>
<name>A0A2W5DXR6_9BURK</name>
<accession>A0A2W5DXR6</accession>
<proteinExistence type="predicted"/>
<dbReference type="InterPro" id="IPR037401">
    <property type="entry name" value="SnoaL-like"/>
</dbReference>
<evidence type="ECO:0000313" key="2">
    <source>
        <dbReference type="EMBL" id="PZP36735.1"/>
    </source>
</evidence>
<dbReference type="Gene3D" id="3.10.450.50">
    <property type="match status" value="1"/>
</dbReference>
<sequence length="144" mass="16365">MPVSCSDPRAAALVAAYEGLTRDSLPTLLALYAEQARFKDPFNEVRGRAAIEQVFAHMFNTLREPRFTVTLCTCEGDHAFLTWDFRFLRERGEPLLVRGASHLSFQPDGLVALHRDYWDAAEELYAKLPLLGVLMRALQKRLRA</sequence>
<gene>
    <name evidence="2" type="ORF">DI603_01885</name>
</gene>
<dbReference type="InterPro" id="IPR032710">
    <property type="entry name" value="NTF2-like_dom_sf"/>
</dbReference>